<organism evidence="3 4">
    <name type="scientific">Paenibacillus lautus</name>
    <name type="common">Bacillus lautus</name>
    <dbReference type="NCBI Taxonomy" id="1401"/>
    <lineage>
        <taxon>Bacteria</taxon>
        <taxon>Bacillati</taxon>
        <taxon>Bacillota</taxon>
        <taxon>Bacilli</taxon>
        <taxon>Bacillales</taxon>
        <taxon>Paenibacillaceae</taxon>
        <taxon>Paenibacillus</taxon>
    </lineage>
</organism>
<dbReference type="RefSeq" id="WP_076321449.1">
    <property type="nucleotide sequence ID" value="NZ_MRTF01000002.1"/>
</dbReference>
<evidence type="ECO:0000259" key="2">
    <source>
        <dbReference type="Pfam" id="PF17996"/>
    </source>
</evidence>
<dbReference type="Pfam" id="PF13472">
    <property type="entry name" value="Lipase_GDSL_2"/>
    <property type="match status" value="1"/>
</dbReference>
<feature type="domain" description="SGNH hydrolase-type esterase" evidence="1">
    <location>
        <begin position="128"/>
        <end position="289"/>
    </location>
</feature>
<dbReference type="InterPro" id="IPR052762">
    <property type="entry name" value="PCW_deacetylase/CE"/>
</dbReference>
<sequence>MKFDFAASSLRHGLFHQEPDGISCFLPGSAITVRFQGREITAEIEDVNGEGKSWLNVYIDDLPVRVMRVDPDNRLYQLADDLEDAPHTLTLQKRTEAAFGSIKFTDLTTEHGAFLSPPAPLPHRLLIIGDSITCGFGNEAQIPCDCDASRENIALAYSSLTGQLLNAETLIVGASGTGCYQNFGGGQEGRMSDYFMETICPDLDQKAMDPFHPEMVVVNLGTNDWSVPIEPADYLEQYRKLTGFIRDRYPSAPLFCAIGPMTLDPAPHLKALVQRLHEEGDDNIHFLEFPLIKRPEDGMGGCGHPSVKKHRQMAEQLAGTIRQVISGPAPFTGSR</sequence>
<dbReference type="InterPro" id="IPR013830">
    <property type="entry name" value="SGNH_hydro"/>
</dbReference>
<dbReference type="InterPro" id="IPR040794">
    <property type="entry name" value="CE2_N"/>
</dbReference>
<comment type="caution">
    <text evidence="3">The sequence shown here is derived from an EMBL/GenBank/DDBJ whole genome shotgun (WGS) entry which is preliminary data.</text>
</comment>
<dbReference type="Proteomes" id="UP000187074">
    <property type="component" value="Unassembled WGS sequence"/>
</dbReference>
<dbReference type="PANTHER" id="PTHR37834:SF2">
    <property type="entry name" value="ESTERASE, SGNH HYDROLASE-TYPE"/>
    <property type="match status" value="1"/>
</dbReference>
<dbReference type="Pfam" id="PF17996">
    <property type="entry name" value="CE2_N"/>
    <property type="match status" value="1"/>
</dbReference>
<dbReference type="OrthoDB" id="9801375at2"/>
<dbReference type="Gene3D" id="3.40.50.1110">
    <property type="entry name" value="SGNH hydrolase"/>
    <property type="match status" value="1"/>
</dbReference>
<accession>A0A1R1B554</accession>
<reference evidence="3 4" key="1">
    <citation type="submission" date="2016-11" db="EMBL/GenBank/DDBJ databases">
        <title>Paenibacillus species isolates.</title>
        <authorList>
            <person name="Beno S.M."/>
        </authorList>
    </citation>
    <scope>NUCLEOTIDE SEQUENCE [LARGE SCALE GENOMIC DNA]</scope>
    <source>
        <strain evidence="3 4">FSL F4-0100</strain>
    </source>
</reference>
<dbReference type="GO" id="GO:0052689">
    <property type="term" value="F:carboxylic ester hydrolase activity"/>
    <property type="evidence" value="ECO:0007669"/>
    <property type="project" value="InterPro"/>
</dbReference>
<name>A0A1R1B554_PAELA</name>
<dbReference type="CDD" id="cd01831">
    <property type="entry name" value="Endoglucanase_E_like"/>
    <property type="match status" value="1"/>
</dbReference>
<evidence type="ECO:0000313" key="4">
    <source>
        <dbReference type="Proteomes" id="UP000187074"/>
    </source>
</evidence>
<dbReference type="Gene3D" id="2.60.120.260">
    <property type="entry name" value="Galactose-binding domain-like"/>
    <property type="match status" value="1"/>
</dbReference>
<dbReference type="SUPFAM" id="SSF52266">
    <property type="entry name" value="SGNH hydrolase"/>
    <property type="match status" value="1"/>
</dbReference>
<feature type="domain" description="Carbohydrate esterase 2 N-terminal" evidence="2">
    <location>
        <begin position="17"/>
        <end position="118"/>
    </location>
</feature>
<dbReference type="EMBL" id="MRTF01000002">
    <property type="protein sequence ID" value="OME94628.1"/>
    <property type="molecule type" value="Genomic_DNA"/>
</dbReference>
<protein>
    <submittedName>
        <fullName evidence="3">GDSL family lipase</fullName>
    </submittedName>
</protein>
<dbReference type="AlphaFoldDB" id="A0A1R1B554"/>
<evidence type="ECO:0000313" key="3">
    <source>
        <dbReference type="EMBL" id="OME94628.1"/>
    </source>
</evidence>
<dbReference type="STRING" id="1401.BK123_05700"/>
<dbReference type="InterPro" id="IPR036514">
    <property type="entry name" value="SGNH_hydro_sf"/>
</dbReference>
<gene>
    <name evidence="3" type="ORF">BK123_05700</name>
</gene>
<dbReference type="InterPro" id="IPR037461">
    <property type="entry name" value="CtCE2-like_dom"/>
</dbReference>
<dbReference type="PANTHER" id="PTHR37834">
    <property type="entry name" value="GDSL-LIKE LIPASE/ACYLHYDROLASE DOMAIN PROTEIN (AFU_ORTHOLOGUE AFUA_2G00620)"/>
    <property type="match status" value="1"/>
</dbReference>
<proteinExistence type="predicted"/>
<evidence type="ECO:0000259" key="1">
    <source>
        <dbReference type="Pfam" id="PF13472"/>
    </source>
</evidence>